<feature type="region of interest" description="Disordered" evidence="2">
    <location>
        <begin position="150"/>
        <end position="193"/>
    </location>
</feature>
<evidence type="ECO:0000259" key="4">
    <source>
        <dbReference type="PROSITE" id="PS51031"/>
    </source>
</evidence>
<dbReference type="PANTHER" id="PTHR12243:SF60">
    <property type="entry name" value="SI:CH211-15D5.12-RELATED"/>
    <property type="match status" value="1"/>
</dbReference>
<accession>A0A9D3Q4N4</accession>
<proteinExistence type="predicted"/>
<comment type="caution">
    <text evidence="5">The sequence shown here is derived from an EMBL/GenBank/DDBJ whole genome shotgun (WGS) entry which is preliminary data.</text>
</comment>
<protein>
    <recommendedName>
        <fullName evidence="7">Transcription factor Adf-1</fullName>
    </recommendedName>
</protein>
<evidence type="ECO:0000259" key="3">
    <source>
        <dbReference type="PROSITE" id="PS51029"/>
    </source>
</evidence>
<dbReference type="InterPro" id="IPR039353">
    <property type="entry name" value="TF_Adf1"/>
</dbReference>
<gene>
    <name evidence="5" type="ORF">MATL_G00085880</name>
</gene>
<evidence type="ECO:0000313" key="5">
    <source>
        <dbReference type="EMBL" id="KAG7476731.1"/>
    </source>
</evidence>
<reference evidence="5" key="1">
    <citation type="submission" date="2021-01" db="EMBL/GenBank/DDBJ databases">
        <authorList>
            <person name="Zahm M."/>
            <person name="Roques C."/>
            <person name="Cabau C."/>
            <person name="Klopp C."/>
            <person name="Donnadieu C."/>
            <person name="Jouanno E."/>
            <person name="Lampietro C."/>
            <person name="Louis A."/>
            <person name="Herpin A."/>
            <person name="Echchiki A."/>
            <person name="Berthelot C."/>
            <person name="Parey E."/>
            <person name="Roest-Crollius H."/>
            <person name="Braasch I."/>
            <person name="Postlethwait J."/>
            <person name="Bobe J."/>
            <person name="Montfort J."/>
            <person name="Bouchez O."/>
            <person name="Begum T."/>
            <person name="Mejri S."/>
            <person name="Adams A."/>
            <person name="Chen W.-J."/>
            <person name="Guiguen Y."/>
        </authorList>
    </citation>
    <scope>NUCLEOTIDE SEQUENCE</scope>
    <source>
        <strain evidence="5">YG-15Mar2019-1</strain>
        <tissue evidence="5">Brain</tissue>
    </source>
</reference>
<dbReference type="InterPro" id="IPR004210">
    <property type="entry name" value="BESS_motif"/>
</dbReference>
<dbReference type="AlphaFoldDB" id="A0A9D3Q4N4"/>
<dbReference type="PANTHER" id="PTHR12243">
    <property type="entry name" value="MADF DOMAIN TRANSCRIPTION FACTOR"/>
    <property type="match status" value="1"/>
</dbReference>
<dbReference type="GO" id="GO:0003677">
    <property type="term" value="F:DNA binding"/>
    <property type="evidence" value="ECO:0007669"/>
    <property type="project" value="InterPro"/>
</dbReference>
<evidence type="ECO:0000256" key="1">
    <source>
        <dbReference type="PROSITE-ProRule" id="PRU00371"/>
    </source>
</evidence>
<evidence type="ECO:0000313" key="6">
    <source>
        <dbReference type="Proteomes" id="UP001046870"/>
    </source>
</evidence>
<keyword evidence="1" id="KW-0539">Nucleus</keyword>
<dbReference type="OrthoDB" id="5984255at2759"/>
<feature type="compositionally biased region" description="Basic and acidic residues" evidence="2">
    <location>
        <begin position="100"/>
        <end position="109"/>
    </location>
</feature>
<feature type="region of interest" description="Disordered" evidence="2">
    <location>
        <begin position="100"/>
        <end position="120"/>
    </location>
</feature>
<dbReference type="PROSITE" id="PS51029">
    <property type="entry name" value="MADF"/>
    <property type="match status" value="1"/>
</dbReference>
<dbReference type="PROSITE" id="PS51031">
    <property type="entry name" value="BESS"/>
    <property type="match status" value="1"/>
</dbReference>
<evidence type="ECO:0008006" key="7">
    <source>
        <dbReference type="Google" id="ProtNLM"/>
    </source>
</evidence>
<sequence length="236" mass="27002">MEEKLILAVYEYPELYNSTLPIYRNIDRKANAWRSIGALVGLSGEEAKRKWKNLRDRYIKEVKAERQRSGPESGSQKQWRYRHILEFLKPFVRDRQQKICSSPERHDYSNSDEGDDKSKLNLMPRLAPMAQLAQLTQLALVTQLTPMPQLAHARGQGPMEAPPSCSSSSGLPLKAPSRKKRPAESAELALRSADSPTDEDELFLLSLVPALKRLTPQKRCEAKIRIQQIMFEVEFK</sequence>
<dbReference type="GO" id="GO:0006357">
    <property type="term" value="P:regulation of transcription by RNA polymerase II"/>
    <property type="evidence" value="ECO:0007669"/>
    <property type="project" value="TreeGrafter"/>
</dbReference>
<organism evidence="5 6">
    <name type="scientific">Megalops atlanticus</name>
    <name type="common">Tarpon</name>
    <name type="synonym">Clupea gigantea</name>
    <dbReference type="NCBI Taxonomy" id="7932"/>
    <lineage>
        <taxon>Eukaryota</taxon>
        <taxon>Metazoa</taxon>
        <taxon>Chordata</taxon>
        <taxon>Craniata</taxon>
        <taxon>Vertebrata</taxon>
        <taxon>Euteleostomi</taxon>
        <taxon>Actinopterygii</taxon>
        <taxon>Neopterygii</taxon>
        <taxon>Teleostei</taxon>
        <taxon>Elopiformes</taxon>
        <taxon>Megalopidae</taxon>
        <taxon>Megalops</taxon>
    </lineage>
</organism>
<feature type="domain" description="BESS" evidence="4">
    <location>
        <begin position="197"/>
        <end position="236"/>
    </location>
</feature>
<name>A0A9D3Q4N4_MEGAT</name>
<dbReference type="Pfam" id="PF10545">
    <property type="entry name" value="MADF_DNA_bdg"/>
    <property type="match status" value="1"/>
</dbReference>
<dbReference type="InterPro" id="IPR006578">
    <property type="entry name" value="MADF-dom"/>
</dbReference>
<evidence type="ECO:0000256" key="2">
    <source>
        <dbReference type="SAM" id="MobiDB-lite"/>
    </source>
</evidence>
<comment type="subcellular location">
    <subcellularLocation>
        <location evidence="1">Nucleus</location>
    </subcellularLocation>
</comment>
<dbReference type="GO" id="GO:0005667">
    <property type="term" value="C:transcription regulator complex"/>
    <property type="evidence" value="ECO:0007669"/>
    <property type="project" value="TreeGrafter"/>
</dbReference>
<dbReference type="SMART" id="SM00595">
    <property type="entry name" value="MADF"/>
    <property type="match status" value="1"/>
</dbReference>
<dbReference type="GO" id="GO:0005634">
    <property type="term" value="C:nucleus"/>
    <property type="evidence" value="ECO:0007669"/>
    <property type="project" value="UniProtKB-SubCell"/>
</dbReference>
<dbReference type="Proteomes" id="UP001046870">
    <property type="component" value="Chromosome 6"/>
</dbReference>
<keyword evidence="6" id="KW-1185">Reference proteome</keyword>
<dbReference type="Pfam" id="PF02944">
    <property type="entry name" value="BESS"/>
    <property type="match status" value="1"/>
</dbReference>
<feature type="domain" description="MADF" evidence="3">
    <location>
        <begin position="4"/>
        <end position="93"/>
    </location>
</feature>
<dbReference type="EMBL" id="JAFDVH010000006">
    <property type="protein sequence ID" value="KAG7476731.1"/>
    <property type="molecule type" value="Genomic_DNA"/>
</dbReference>